<dbReference type="OrthoDB" id="5800476at2759"/>
<dbReference type="GO" id="GO:0005524">
    <property type="term" value="F:ATP binding"/>
    <property type="evidence" value="ECO:0007669"/>
    <property type="project" value="UniProtKB-UniRule"/>
</dbReference>
<dbReference type="HOGENOM" id="CLU_019279_1_0_1"/>
<comment type="similarity">
    <text evidence="5">Belongs to the protein kinase superfamily.</text>
</comment>
<keyword evidence="3 4" id="KW-0067">ATP-binding</keyword>
<reference evidence="7 8" key="1">
    <citation type="journal article" date="2012" name="PLoS Pathog.">
        <title>Diverse lifestyles and strategies of plant pathogenesis encoded in the genomes of eighteen Dothideomycetes fungi.</title>
        <authorList>
            <person name="Ohm R.A."/>
            <person name="Feau N."/>
            <person name="Henrissat B."/>
            <person name="Schoch C.L."/>
            <person name="Horwitz B.A."/>
            <person name="Barry K.W."/>
            <person name="Condon B.J."/>
            <person name="Copeland A.C."/>
            <person name="Dhillon B."/>
            <person name="Glaser F."/>
            <person name="Hesse C.N."/>
            <person name="Kosti I."/>
            <person name="LaButti K."/>
            <person name="Lindquist E.A."/>
            <person name="Lucas S."/>
            <person name="Salamov A.A."/>
            <person name="Bradshaw R.E."/>
            <person name="Ciuffetti L."/>
            <person name="Hamelin R.C."/>
            <person name="Kema G.H.J."/>
            <person name="Lawrence C."/>
            <person name="Scott J.A."/>
            <person name="Spatafora J.W."/>
            <person name="Turgeon B.G."/>
            <person name="de Wit P.J.G.M."/>
            <person name="Zhong S."/>
            <person name="Goodwin S.B."/>
            <person name="Grigoriev I.V."/>
        </authorList>
    </citation>
    <scope>NUCLEOTIDE SEQUENCE [LARGE SCALE GENOMIC DNA]</scope>
    <source>
        <strain evidence="8">C4 / ATCC 48331 / race T</strain>
    </source>
</reference>
<dbReference type="InterPro" id="IPR000719">
    <property type="entry name" value="Prot_kinase_dom"/>
</dbReference>
<dbReference type="GeneID" id="25843238"/>
<name>N4WW86_COCH4</name>
<organism evidence="7 8">
    <name type="scientific">Cochliobolus heterostrophus (strain C4 / ATCC 48331 / race T)</name>
    <name type="common">Southern corn leaf blight fungus</name>
    <name type="synonym">Bipolaris maydis</name>
    <dbReference type="NCBI Taxonomy" id="665024"/>
    <lineage>
        <taxon>Eukaryota</taxon>
        <taxon>Fungi</taxon>
        <taxon>Dikarya</taxon>
        <taxon>Ascomycota</taxon>
        <taxon>Pezizomycotina</taxon>
        <taxon>Dothideomycetes</taxon>
        <taxon>Pleosporomycetidae</taxon>
        <taxon>Pleosporales</taxon>
        <taxon>Pleosporineae</taxon>
        <taxon>Pleosporaceae</taxon>
        <taxon>Bipolaris</taxon>
    </lineage>
</organism>
<keyword evidence="5" id="KW-0723">Serine/threonine-protein kinase</keyword>
<dbReference type="FunFam" id="1.10.510.10:FF:000596">
    <property type="entry name" value="CK1 family protein kinase"/>
    <property type="match status" value="1"/>
</dbReference>
<dbReference type="InterPro" id="IPR017441">
    <property type="entry name" value="Protein_kinase_ATP_BS"/>
</dbReference>
<accession>N4WW86</accession>
<dbReference type="SUPFAM" id="SSF56112">
    <property type="entry name" value="Protein kinase-like (PK-like)"/>
    <property type="match status" value="1"/>
</dbReference>
<evidence type="ECO:0000256" key="1">
    <source>
        <dbReference type="ARBA" id="ARBA00012513"/>
    </source>
</evidence>
<dbReference type="InterPro" id="IPR008271">
    <property type="entry name" value="Ser/Thr_kinase_AS"/>
</dbReference>
<evidence type="ECO:0000256" key="2">
    <source>
        <dbReference type="ARBA" id="ARBA00022741"/>
    </source>
</evidence>
<dbReference type="SMART" id="SM00220">
    <property type="entry name" value="S_TKc"/>
    <property type="match status" value="1"/>
</dbReference>
<evidence type="ECO:0000259" key="6">
    <source>
        <dbReference type="PROSITE" id="PS50011"/>
    </source>
</evidence>
<dbReference type="EMBL" id="KB733515">
    <property type="protein sequence ID" value="ENH98635.1"/>
    <property type="molecule type" value="Genomic_DNA"/>
</dbReference>
<protein>
    <recommendedName>
        <fullName evidence="1">non-specific serine/threonine protein kinase</fullName>
        <ecNumber evidence="1">2.7.11.1</ecNumber>
    </recommendedName>
</protein>
<evidence type="ECO:0000256" key="5">
    <source>
        <dbReference type="RuleBase" id="RU000304"/>
    </source>
</evidence>
<evidence type="ECO:0000256" key="4">
    <source>
        <dbReference type="PROSITE-ProRule" id="PRU10141"/>
    </source>
</evidence>
<dbReference type="PROSITE" id="PS00107">
    <property type="entry name" value="PROTEIN_KINASE_ATP"/>
    <property type="match status" value="1"/>
</dbReference>
<evidence type="ECO:0000256" key="3">
    <source>
        <dbReference type="ARBA" id="ARBA00022840"/>
    </source>
</evidence>
<keyword evidence="8" id="KW-1185">Reference proteome</keyword>
<dbReference type="PANTHER" id="PTHR11909">
    <property type="entry name" value="CASEIN KINASE-RELATED"/>
    <property type="match status" value="1"/>
</dbReference>
<sequence length="430" mass="49398">MTNTSSFLNVVGIRYGVGKRIGEGSFGTVFEGVNLLNQHHVAIKFESHKSNTPQLPNEYRAYKALVGCPGIPNAYYFGREGLHNMLVIDLLSPSLEDLFQQCKRRFTIKTVVMIAKQMLSRIQTIHEKNLIHRDIKPDNFLVGRFNTKSANTIHIVDFGMAKQYYNPKTKQHIPYKERKSITGTARYMSINTHFRREQSRRDDLEALGHVIMYFLRGSLPWQGLKAAANEQKYDNIGKMKQTTPIEDLCNGFPPVEFSKYLIYVRNLDFEDTPDYDYLRGLFTQALISVGGFEDGEYDWMKPNNQIGWKAMGINPVVPQMPHFNVRQNSPTAVVIRNQSNLTHLPAEHYRLIESLTNPGVTQPVLRRNWGQAVMSQAQFQYSQSSLGQNQYYATHSHDTNAEPSQQQRGPKAEDFMQKFTNTLCCSWSRR</sequence>
<dbReference type="PROSITE" id="PS50011">
    <property type="entry name" value="PROTEIN_KINASE_DOM"/>
    <property type="match status" value="1"/>
</dbReference>
<dbReference type="Proteomes" id="UP000012338">
    <property type="component" value="Unassembled WGS sequence"/>
</dbReference>
<dbReference type="Pfam" id="PF00069">
    <property type="entry name" value="Pkinase"/>
    <property type="match status" value="1"/>
</dbReference>
<keyword evidence="5" id="KW-0418">Kinase</keyword>
<keyword evidence="5" id="KW-0808">Transferase</keyword>
<dbReference type="GO" id="GO:0004674">
    <property type="term" value="F:protein serine/threonine kinase activity"/>
    <property type="evidence" value="ECO:0007669"/>
    <property type="project" value="UniProtKB-KW"/>
</dbReference>
<dbReference type="Gene3D" id="1.10.510.10">
    <property type="entry name" value="Transferase(Phosphotransferase) domain 1"/>
    <property type="match status" value="1"/>
</dbReference>
<proteinExistence type="inferred from homology"/>
<evidence type="ECO:0000313" key="7">
    <source>
        <dbReference type="EMBL" id="ENH98635.1"/>
    </source>
</evidence>
<evidence type="ECO:0000313" key="8">
    <source>
        <dbReference type="Proteomes" id="UP000012338"/>
    </source>
</evidence>
<dbReference type="RefSeq" id="XP_014072545.1">
    <property type="nucleotide sequence ID" value="XM_014217070.1"/>
</dbReference>
<keyword evidence="2 4" id="KW-0547">Nucleotide-binding</keyword>
<gene>
    <name evidence="7" type="ORF">COCC4DRAFT_29066</name>
</gene>
<dbReference type="InterPro" id="IPR011009">
    <property type="entry name" value="Kinase-like_dom_sf"/>
</dbReference>
<dbReference type="EC" id="2.7.11.1" evidence="1"/>
<reference evidence="8" key="2">
    <citation type="journal article" date="2013" name="PLoS Genet.">
        <title>Comparative genome structure, secondary metabolite, and effector coding capacity across Cochliobolus pathogens.</title>
        <authorList>
            <person name="Condon B.J."/>
            <person name="Leng Y."/>
            <person name="Wu D."/>
            <person name="Bushley K.E."/>
            <person name="Ohm R.A."/>
            <person name="Otillar R."/>
            <person name="Martin J."/>
            <person name="Schackwitz W."/>
            <person name="Grimwood J."/>
            <person name="MohdZainudin N."/>
            <person name="Xue C."/>
            <person name="Wang R."/>
            <person name="Manning V.A."/>
            <person name="Dhillon B."/>
            <person name="Tu Z.J."/>
            <person name="Steffenson B.J."/>
            <person name="Salamov A."/>
            <person name="Sun H."/>
            <person name="Lowry S."/>
            <person name="LaButti K."/>
            <person name="Han J."/>
            <person name="Copeland A."/>
            <person name="Lindquist E."/>
            <person name="Barry K."/>
            <person name="Schmutz J."/>
            <person name="Baker S.E."/>
            <person name="Ciuffetti L.M."/>
            <person name="Grigoriev I.V."/>
            <person name="Zhong S."/>
            <person name="Turgeon B.G."/>
        </authorList>
    </citation>
    <scope>NUCLEOTIDE SEQUENCE [LARGE SCALE GENOMIC DNA]</scope>
    <source>
        <strain evidence="8">C4 / ATCC 48331 / race T</strain>
    </source>
</reference>
<dbReference type="AlphaFoldDB" id="N4WW86"/>
<dbReference type="InterPro" id="IPR050235">
    <property type="entry name" value="CK1_Ser-Thr_kinase"/>
</dbReference>
<feature type="domain" description="Protein kinase" evidence="6">
    <location>
        <begin position="15"/>
        <end position="287"/>
    </location>
</feature>
<dbReference type="PROSITE" id="PS00108">
    <property type="entry name" value="PROTEIN_KINASE_ST"/>
    <property type="match status" value="1"/>
</dbReference>
<feature type="binding site" evidence="4">
    <location>
        <position position="44"/>
    </location>
    <ligand>
        <name>ATP</name>
        <dbReference type="ChEBI" id="CHEBI:30616"/>
    </ligand>
</feature>